<evidence type="ECO:0000259" key="1">
    <source>
        <dbReference type="PROSITE" id="PS50112"/>
    </source>
</evidence>
<comment type="caution">
    <text evidence="2">The sequence shown here is derived from an EMBL/GenBank/DDBJ whole genome shotgun (WGS) entry which is preliminary data.</text>
</comment>
<evidence type="ECO:0000313" key="2">
    <source>
        <dbReference type="EMBL" id="GAG52544.1"/>
    </source>
</evidence>
<dbReference type="PROSITE" id="PS50112">
    <property type="entry name" value="PAS"/>
    <property type="match status" value="1"/>
</dbReference>
<organism evidence="2">
    <name type="scientific">marine sediment metagenome</name>
    <dbReference type="NCBI Taxonomy" id="412755"/>
    <lineage>
        <taxon>unclassified sequences</taxon>
        <taxon>metagenomes</taxon>
        <taxon>ecological metagenomes</taxon>
    </lineage>
</organism>
<name>X0Y9N6_9ZZZZ</name>
<gene>
    <name evidence="2" type="ORF">S01H1_77734</name>
</gene>
<proteinExistence type="predicted"/>
<accession>X0Y9N6</accession>
<dbReference type="SUPFAM" id="SSF55785">
    <property type="entry name" value="PYP-like sensor domain (PAS domain)"/>
    <property type="match status" value="1"/>
</dbReference>
<reference evidence="2" key="1">
    <citation type="journal article" date="2014" name="Front. Microbiol.">
        <title>High frequency of phylogenetically diverse reductive dehalogenase-homologous genes in deep subseafloor sedimentary metagenomes.</title>
        <authorList>
            <person name="Kawai M."/>
            <person name="Futagami T."/>
            <person name="Toyoda A."/>
            <person name="Takaki Y."/>
            <person name="Nishi S."/>
            <person name="Hori S."/>
            <person name="Arai W."/>
            <person name="Tsubouchi T."/>
            <person name="Morono Y."/>
            <person name="Uchiyama I."/>
            <person name="Ito T."/>
            <person name="Fujiyama A."/>
            <person name="Inagaki F."/>
            <person name="Takami H."/>
        </authorList>
    </citation>
    <scope>NUCLEOTIDE SEQUENCE</scope>
    <source>
        <strain evidence="2">Expedition CK06-06</strain>
    </source>
</reference>
<protein>
    <recommendedName>
        <fullName evidence="1">PAS domain-containing protein</fullName>
    </recommendedName>
</protein>
<sequence length="62" mass="6986">MDAHEKSQIELDSSFKSFLDPVYALDVRGTFSDVNDIFCDVLDLNKTEIIGRSIGEVDFLSE</sequence>
<feature type="non-terminal residue" evidence="2">
    <location>
        <position position="62"/>
    </location>
</feature>
<dbReference type="InterPro" id="IPR035965">
    <property type="entry name" value="PAS-like_dom_sf"/>
</dbReference>
<dbReference type="CDD" id="cd00130">
    <property type="entry name" value="PAS"/>
    <property type="match status" value="1"/>
</dbReference>
<feature type="domain" description="PAS" evidence="1">
    <location>
        <begin position="7"/>
        <end position="62"/>
    </location>
</feature>
<dbReference type="AlphaFoldDB" id="X0Y9N6"/>
<dbReference type="InterPro" id="IPR000014">
    <property type="entry name" value="PAS"/>
</dbReference>
<dbReference type="EMBL" id="BARS01052264">
    <property type="protein sequence ID" value="GAG52544.1"/>
    <property type="molecule type" value="Genomic_DNA"/>
</dbReference>
<dbReference type="Gene3D" id="3.30.450.20">
    <property type="entry name" value="PAS domain"/>
    <property type="match status" value="1"/>
</dbReference>